<name>A0A2I4GV95_JUGRE</name>
<dbReference type="Pfam" id="PF07714">
    <property type="entry name" value="PK_Tyr_Ser-Thr"/>
    <property type="match status" value="1"/>
</dbReference>
<dbReference type="Gene3D" id="1.10.510.10">
    <property type="entry name" value="Transferase(Phosphotransferase) domain 1"/>
    <property type="match status" value="1"/>
</dbReference>
<dbReference type="Gene3D" id="3.30.200.20">
    <property type="entry name" value="Phosphorylase Kinase, domain 1"/>
    <property type="match status" value="1"/>
</dbReference>
<protein>
    <submittedName>
        <fullName evidence="4">Non-functional pseudokinase ZED1-like isoform X1</fullName>
    </submittedName>
</protein>
<dbReference type="PANTHER" id="PTHR27005:SF543">
    <property type="entry name" value="NON-FUNCTIONAL PSEUDOKINASE ZED1-LIKE"/>
    <property type="match status" value="1"/>
</dbReference>
<dbReference type="KEGG" id="jre:109011179"/>
<accession>A0A2I4GV95</accession>
<dbReference type="GO" id="GO:0006952">
    <property type="term" value="P:defense response"/>
    <property type="evidence" value="ECO:0000318"/>
    <property type="project" value="GO_Central"/>
</dbReference>
<dbReference type="InterPro" id="IPR045274">
    <property type="entry name" value="WAK-like"/>
</dbReference>
<dbReference type="RefSeq" id="XP_018847821.1">
    <property type="nucleotide sequence ID" value="XM_018992276.2"/>
</dbReference>
<dbReference type="GO" id="GO:0004672">
    <property type="term" value="F:protein kinase activity"/>
    <property type="evidence" value="ECO:0007669"/>
    <property type="project" value="InterPro"/>
</dbReference>
<dbReference type="InterPro" id="IPR011009">
    <property type="entry name" value="Kinase-like_dom_sf"/>
</dbReference>
<keyword evidence="3" id="KW-1185">Reference proteome</keyword>
<dbReference type="OrthoDB" id="75710at2759"/>
<dbReference type="FunCoup" id="A0A2I4GV95">
    <property type="interactions" value="794"/>
</dbReference>
<dbReference type="GeneID" id="109011179"/>
<dbReference type="PROSITE" id="PS50011">
    <property type="entry name" value="PROTEIN_KINASE_DOM"/>
    <property type="match status" value="1"/>
</dbReference>
<evidence type="ECO:0000313" key="3">
    <source>
        <dbReference type="Proteomes" id="UP000235220"/>
    </source>
</evidence>
<dbReference type="InterPro" id="IPR000719">
    <property type="entry name" value="Prot_kinase_dom"/>
</dbReference>
<dbReference type="Proteomes" id="UP000235220">
    <property type="component" value="Chromosome 2"/>
</dbReference>
<gene>
    <name evidence="4" type="primary">LOC109011179</name>
</gene>
<evidence type="ECO:0000256" key="2">
    <source>
        <dbReference type="ARBA" id="ARBA00022840"/>
    </source>
</evidence>
<organism evidence="3 4">
    <name type="scientific">Juglans regia</name>
    <name type="common">English walnut</name>
    <dbReference type="NCBI Taxonomy" id="51240"/>
    <lineage>
        <taxon>Eukaryota</taxon>
        <taxon>Viridiplantae</taxon>
        <taxon>Streptophyta</taxon>
        <taxon>Embryophyta</taxon>
        <taxon>Tracheophyta</taxon>
        <taxon>Spermatophyta</taxon>
        <taxon>Magnoliopsida</taxon>
        <taxon>eudicotyledons</taxon>
        <taxon>Gunneridae</taxon>
        <taxon>Pentapetalae</taxon>
        <taxon>rosids</taxon>
        <taxon>fabids</taxon>
        <taxon>Fagales</taxon>
        <taxon>Juglandaceae</taxon>
        <taxon>Juglans</taxon>
    </lineage>
</organism>
<evidence type="ECO:0000256" key="1">
    <source>
        <dbReference type="ARBA" id="ARBA00022741"/>
    </source>
</evidence>
<dbReference type="GO" id="GO:0005886">
    <property type="term" value="C:plasma membrane"/>
    <property type="evidence" value="ECO:0000318"/>
    <property type="project" value="GO_Central"/>
</dbReference>
<dbReference type="SUPFAM" id="SSF56112">
    <property type="entry name" value="Protein kinase-like (PK-like)"/>
    <property type="match status" value="1"/>
</dbReference>
<dbReference type="Gramene" id="Jr02_19530_p1">
    <property type="protein sequence ID" value="cds.Jr02_19530_p1"/>
    <property type="gene ID" value="Jr02_19530"/>
</dbReference>
<dbReference type="GO" id="GO:0005524">
    <property type="term" value="F:ATP binding"/>
    <property type="evidence" value="ECO:0007669"/>
    <property type="project" value="UniProtKB-KW"/>
</dbReference>
<proteinExistence type="predicted"/>
<dbReference type="InterPro" id="IPR001245">
    <property type="entry name" value="Ser-Thr/Tyr_kinase_cat_dom"/>
</dbReference>
<evidence type="ECO:0000313" key="4">
    <source>
        <dbReference type="RefSeq" id="XP_018847821.1"/>
    </source>
</evidence>
<dbReference type="AlphaFoldDB" id="A0A2I4GV95"/>
<reference evidence="4" key="1">
    <citation type="submission" date="2025-08" db="UniProtKB">
        <authorList>
            <consortium name="RefSeq"/>
        </authorList>
    </citation>
    <scope>IDENTIFICATION</scope>
    <source>
        <tissue evidence="4">Leaves</tissue>
    </source>
</reference>
<sequence>MGRNERDHLLRMAGKRKTEGVKAFLENGSMLLEKLVAACNGRPIPIRIFSYQELVSATNNFDPGLVLRVDAYNIWYKGSLEGRTISIKKDGRNPCPIESIFTDIAISAKIRPHKHAVKLIGCCLETPLPILVYESITNGTLAARIYASDDDGVPQQRRPMAWQRRLKIARDISHAISYLHTAFSRPIIHRQISVFSIVFDQHDVPKLSNFFDCITIPEGETCVRVSFSGYGRGYQCPNYVQTSYVTEKTDVYSFGVLLLVLLTGRRALHMVESVRNRRINEIVDAAILAEGEVAGMEQQLQAVLQLALACVDLEPEIRPTMVDVAKELRRIDRTQKYQ</sequence>
<dbReference type="PANTHER" id="PTHR27005">
    <property type="entry name" value="WALL-ASSOCIATED RECEPTOR KINASE-LIKE 21"/>
    <property type="match status" value="1"/>
</dbReference>
<dbReference type="STRING" id="51240.A0A2I4GV95"/>
<keyword evidence="1" id="KW-0547">Nucleotide-binding</keyword>
<keyword evidence="2" id="KW-0067">ATP-binding</keyword>
<dbReference type="GO" id="GO:0007166">
    <property type="term" value="P:cell surface receptor signaling pathway"/>
    <property type="evidence" value="ECO:0000318"/>
    <property type="project" value="GO_Central"/>
</dbReference>